<evidence type="ECO:0000256" key="1">
    <source>
        <dbReference type="ARBA" id="ARBA00022679"/>
    </source>
</evidence>
<dbReference type="InterPro" id="IPR000182">
    <property type="entry name" value="GNAT_dom"/>
</dbReference>
<dbReference type="InterPro" id="IPR016181">
    <property type="entry name" value="Acyl_CoA_acyltransferase"/>
</dbReference>
<dbReference type="GO" id="GO:0016747">
    <property type="term" value="F:acyltransferase activity, transferring groups other than amino-acyl groups"/>
    <property type="evidence" value="ECO:0007669"/>
    <property type="project" value="InterPro"/>
</dbReference>
<dbReference type="PANTHER" id="PTHR43877">
    <property type="entry name" value="AMINOALKYLPHOSPHONATE N-ACETYLTRANSFERASE-RELATED-RELATED"/>
    <property type="match status" value="1"/>
</dbReference>
<name>A0A2U3AKK8_9BACL</name>
<sequence>MLEIRKLQEDDAQAYWTLRKEALIEVPDAFGMSYEEAMAIENPIDAVKEVTNADREDIYGAFLEDELVGVATLTQEAAMKMSHRANIGGVYVSSKARGTGAGAALLQKIIDDAHEDPVLEKLNLSVVTTNKAAVKLYEKLGFKIIGTEHRSMKKDGTYFDEYLMTLLL</sequence>
<keyword evidence="5" id="KW-1185">Reference proteome</keyword>
<feature type="domain" description="N-acetyltransferase" evidence="3">
    <location>
        <begin position="2"/>
        <end position="168"/>
    </location>
</feature>
<protein>
    <submittedName>
        <fullName evidence="4">N-acetyltransferase</fullName>
    </submittedName>
</protein>
<dbReference type="Pfam" id="PF00583">
    <property type="entry name" value="Acetyltransf_1"/>
    <property type="match status" value="1"/>
</dbReference>
<evidence type="ECO:0000259" key="3">
    <source>
        <dbReference type="PROSITE" id="PS51186"/>
    </source>
</evidence>
<evidence type="ECO:0000256" key="2">
    <source>
        <dbReference type="ARBA" id="ARBA00023315"/>
    </source>
</evidence>
<organism evidence="4 5">
    <name type="scientific">Kurthia sibirica</name>
    <dbReference type="NCBI Taxonomy" id="202750"/>
    <lineage>
        <taxon>Bacteria</taxon>
        <taxon>Bacillati</taxon>
        <taxon>Bacillota</taxon>
        <taxon>Bacilli</taxon>
        <taxon>Bacillales</taxon>
        <taxon>Caryophanaceae</taxon>
        <taxon>Kurthia</taxon>
    </lineage>
</organism>
<dbReference type="Proteomes" id="UP000245938">
    <property type="component" value="Unassembled WGS sequence"/>
</dbReference>
<dbReference type="InterPro" id="IPR050832">
    <property type="entry name" value="Bact_Acetyltransf"/>
</dbReference>
<keyword evidence="1 4" id="KW-0808">Transferase</keyword>
<dbReference type="PANTHER" id="PTHR43877:SF2">
    <property type="entry name" value="AMINOALKYLPHOSPHONATE N-ACETYLTRANSFERASE-RELATED"/>
    <property type="match status" value="1"/>
</dbReference>
<keyword evidence="2" id="KW-0012">Acyltransferase</keyword>
<reference evidence="4 5" key="1">
    <citation type="submission" date="2018-05" db="EMBL/GenBank/DDBJ databases">
        <title>Kurthia sibirica genome sequence.</title>
        <authorList>
            <person name="Maclea K.S."/>
            <person name="Goen A.E."/>
        </authorList>
    </citation>
    <scope>NUCLEOTIDE SEQUENCE [LARGE SCALE GENOMIC DNA]</scope>
    <source>
        <strain evidence="4 5">ATCC 49154</strain>
    </source>
</reference>
<evidence type="ECO:0000313" key="4">
    <source>
        <dbReference type="EMBL" id="PWI25053.1"/>
    </source>
</evidence>
<proteinExistence type="predicted"/>
<comment type="caution">
    <text evidence="4">The sequence shown here is derived from an EMBL/GenBank/DDBJ whole genome shotgun (WGS) entry which is preliminary data.</text>
</comment>
<dbReference type="PROSITE" id="PS51186">
    <property type="entry name" value="GNAT"/>
    <property type="match status" value="1"/>
</dbReference>
<dbReference type="SUPFAM" id="SSF55729">
    <property type="entry name" value="Acyl-CoA N-acyltransferases (Nat)"/>
    <property type="match status" value="1"/>
</dbReference>
<dbReference type="AlphaFoldDB" id="A0A2U3AKK8"/>
<gene>
    <name evidence="4" type="ORF">DEX24_09920</name>
</gene>
<dbReference type="OrthoDB" id="9799092at2"/>
<evidence type="ECO:0000313" key="5">
    <source>
        <dbReference type="Proteomes" id="UP000245938"/>
    </source>
</evidence>
<dbReference type="CDD" id="cd04301">
    <property type="entry name" value="NAT_SF"/>
    <property type="match status" value="1"/>
</dbReference>
<dbReference type="RefSeq" id="WP_109306279.1">
    <property type="nucleotide sequence ID" value="NZ_BJUF01000023.1"/>
</dbReference>
<accession>A0A2U3AKK8</accession>
<dbReference type="EMBL" id="QFVR01000012">
    <property type="protein sequence ID" value="PWI25053.1"/>
    <property type="molecule type" value="Genomic_DNA"/>
</dbReference>
<dbReference type="Gene3D" id="3.40.630.30">
    <property type="match status" value="1"/>
</dbReference>